<keyword evidence="2" id="KW-1185">Reference proteome</keyword>
<dbReference type="EMBL" id="JBHSKD010000018">
    <property type="protein sequence ID" value="MFC5178023.1"/>
    <property type="molecule type" value="Genomic_DNA"/>
</dbReference>
<dbReference type="RefSeq" id="WP_378591517.1">
    <property type="nucleotide sequence ID" value="NZ_JBHSKD010000018.1"/>
</dbReference>
<dbReference type="Gene3D" id="3.40.50.720">
    <property type="entry name" value="NAD(P)-binding Rossmann-like Domain"/>
    <property type="match status" value="1"/>
</dbReference>
<sequence length="698" mass="74342">MTPTTATTSPTDAPLLVVNVSLTGSERDYDARVTFLDRRFRIVRQGTDGDVGAARDLVRHWAGRADAIAVTGVREARAAGLYDGDLDAVEKVMAAAGDEVPVTDGHALHDVLQEWAIRHLRTTQPGYFDNARTVVLGGTNHDRTVRVLRESTRNLEFADPLLRLDLPATLHSVPLLGIAGDAAAWPLHHLPGVVRGRLRAPGQAWSHALARKAARDCDVVVATYDELAGFGLEDLAGKTLITSAISDERLEELAGRGVDLVLDATPQPFVDHGVTVTSAVLAAMMHASVAASHALTDDDLLDLIVAAGLEPRVLQPNGPRRKSRFAFVIHPLSQQFFQRVEPLRTISKVAPSPVMDVVEKAVAYAPPFVYSHVTGITSPTGAEAEGWLISVGGTPKELMAHSPEFTYARLLQAAEIARKLGAQVMGLGAFTKVVGDAGVTVAKQAPLPVTTGNSYSASGALWAAHEAVERLGLLEVDEKGRIHGRVMVVGATGAIGSVCARLLALASDELWLVSPETAKLLALKHEIELEHPRATVHVAATPGDHLGDMDVIVTATSGAGKRVLDIMAVKPGCVITDVARPLDLSAEDVARRPDVLVVESGEIELPGDVHMKDIGLPPGVVYACLAETVVLALEGRYETFTVGRNIEWEKVKEIYRLGLKHGMRLATISGVNGVFTDEHLARTRELALEARAAAAAAG</sequence>
<dbReference type="InterPro" id="IPR036291">
    <property type="entry name" value="NAD(P)-bd_dom_sf"/>
</dbReference>
<gene>
    <name evidence="1" type="ORF">ACFPGP_15180</name>
</gene>
<organism evidence="1 2">
    <name type="scientific">Nocardioides taihuensis</name>
    <dbReference type="NCBI Taxonomy" id="1835606"/>
    <lineage>
        <taxon>Bacteria</taxon>
        <taxon>Bacillati</taxon>
        <taxon>Actinomycetota</taxon>
        <taxon>Actinomycetes</taxon>
        <taxon>Propionibacteriales</taxon>
        <taxon>Nocardioidaceae</taxon>
        <taxon>Nocardioides</taxon>
    </lineage>
</organism>
<dbReference type="SUPFAM" id="SSF51735">
    <property type="entry name" value="NAD(P)-binding Rossmann-fold domains"/>
    <property type="match status" value="1"/>
</dbReference>
<protein>
    <submittedName>
        <fullName evidence="1">Dehydrogenase</fullName>
    </submittedName>
</protein>
<name>A0ABW0BL87_9ACTN</name>
<comment type="caution">
    <text evidence="1">The sequence shown here is derived from an EMBL/GenBank/DDBJ whole genome shotgun (WGS) entry which is preliminary data.</text>
</comment>
<reference evidence="2" key="1">
    <citation type="journal article" date="2019" name="Int. J. Syst. Evol. Microbiol.">
        <title>The Global Catalogue of Microorganisms (GCM) 10K type strain sequencing project: providing services to taxonomists for standard genome sequencing and annotation.</title>
        <authorList>
            <consortium name="The Broad Institute Genomics Platform"/>
            <consortium name="The Broad Institute Genome Sequencing Center for Infectious Disease"/>
            <person name="Wu L."/>
            <person name="Ma J."/>
        </authorList>
    </citation>
    <scope>NUCLEOTIDE SEQUENCE [LARGE SCALE GENOMIC DNA]</scope>
    <source>
        <strain evidence="2">DFY41</strain>
    </source>
</reference>
<accession>A0ABW0BL87</accession>
<evidence type="ECO:0000313" key="1">
    <source>
        <dbReference type="EMBL" id="MFC5178023.1"/>
    </source>
</evidence>
<proteinExistence type="predicted"/>
<evidence type="ECO:0000313" key="2">
    <source>
        <dbReference type="Proteomes" id="UP001596087"/>
    </source>
</evidence>
<dbReference type="Proteomes" id="UP001596087">
    <property type="component" value="Unassembled WGS sequence"/>
</dbReference>